<dbReference type="Proteomes" id="UP000243661">
    <property type="component" value="Unassembled WGS sequence"/>
</dbReference>
<evidence type="ECO:0000313" key="3">
    <source>
        <dbReference type="Proteomes" id="UP000243661"/>
    </source>
</evidence>
<evidence type="ECO:0000256" key="1">
    <source>
        <dbReference type="SAM" id="SignalP"/>
    </source>
</evidence>
<dbReference type="EMBL" id="FMBK01000003">
    <property type="protein sequence ID" value="SCC71327.1"/>
    <property type="molecule type" value="Genomic_DNA"/>
</dbReference>
<sequence>MIKLKYLALLSSLVLTSCATGGHHRLNTSLQQYVGQTAEQVRNQLNLSQMGFKIIQKPIQTRESLSYIIVRDMNIPMGTPNISHSISMGAPMPTASNGGYNIEMKCQVSFNLKEEIVESIHFTGRAC</sequence>
<name>A0A1C4GSZ5_9GAMM</name>
<proteinExistence type="predicted"/>
<reference evidence="2 3" key="1">
    <citation type="submission" date="2016-08" db="EMBL/GenBank/DDBJ databases">
        <authorList>
            <person name="Seilhamer J.J."/>
        </authorList>
    </citation>
    <scope>NUCLEOTIDE SEQUENCE [LARGE SCALE GENOMIC DNA]</scope>
    <source>
        <strain evidence="2 3">ANC 4874</strain>
    </source>
</reference>
<feature type="chain" id="PRO_5008692639" description="Lipoprotein" evidence="1">
    <location>
        <begin position="20"/>
        <end position="127"/>
    </location>
</feature>
<keyword evidence="1" id="KW-0732">Signal</keyword>
<protein>
    <recommendedName>
        <fullName evidence="4">Lipoprotein</fullName>
    </recommendedName>
</protein>
<dbReference type="PROSITE" id="PS51257">
    <property type="entry name" value="PROKAR_LIPOPROTEIN"/>
    <property type="match status" value="1"/>
</dbReference>
<dbReference type="AlphaFoldDB" id="A0A1C4GSZ5"/>
<evidence type="ECO:0008006" key="4">
    <source>
        <dbReference type="Google" id="ProtNLM"/>
    </source>
</evidence>
<dbReference type="RefSeq" id="WP_227552596.1">
    <property type="nucleotide sequence ID" value="NZ_FMBK01000003.1"/>
</dbReference>
<gene>
    <name evidence="2" type="ORF">GA0116959_103177</name>
</gene>
<evidence type="ECO:0000313" key="2">
    <source>
        <dbReference type="EMBL" id="SCC71327.1"/>
    </source>
</evidence>
<organism evidence="2 3">
    <name type="scientific">Acinetobacter albensis</name>
    <dbReference type="NCBI Taxonomy" id="1673609"/>
    <lineage>
        <taxon>Bacteria</taxon>
        <taxon>Pseudomonadati</taxon>
        <taxon>Pseudomonadota</taxon>
        <taxon>Gammaproteobacteria</taxon>
        <taxon>Moraxellales</taxon>
        <taxon>Moraxellaceae</taxon>
        <taxon>Acinetobacter</taxon>
    </lineage>
</organism>
<accession>A0A1C4GSZ5</accession>
<feature type="signal peptide" evidence="1">
    <location>
        <begin position="1"/>
        <end position="19"/>
    </location>
</feature>